<keyword evidence="2" id="KW-1185">Reference proteome</keyword>
<dbReference type="EMBL" id="SNSC02000023">
    <property type="protein sequence ID" value="TID14419.1"/>
    <property type="molecule type" value="Genomic_DNA"/>
</dbReference>
<accession>A0A4Z1NIT3</accession>
<organism evidence="1 2">
    <name type="scientific">Venturia nashicola</name>
    <dbReference type="NCBI Taxonomy" id="86259"/>
    <lineage>
        <taxon>Eukaryota</taxon>
        <taxon>Fungi</taxon>
        <taxon>Dikarya</taxon>
        <taxon>Ascomycota</taxon>
        <taxon>Pezizomycotina</taxon>
        <taxon>Dothideomycetes</taxon>
        <taxon>Pleosporomycetidae</taxon>
        <taxon>Venturiales</taxon>
        <taxon>Venturiaceae</taxon>
        <taxon>Venturia</taxon>
    </lineage>
</organism>
<reference evidence="1 2" key="1">
    <citation type="submission" date="2019-04" db="EMBL/GenBank/DDBJ databases">
        <title>High contiguity whole genome sequence and gene annotation resource for two Venturia nashicola isolates.</title>
        <authorList>
            <person name="Prokchorchik M."/>
            <person name="Won K."/>
            <person name="Lee Y."/>
            <person name="Choi E.D."/>
            <person name="Segonzac C."/>
            <person name="Sohn K.H."/>
        </authorList>
    </citation>
    <scope>NUCLEOTIDE SEQUENCE [LARGE SCALE GENOMIC DNA]</scope>
    <source>
        <strain evidence="1 2">PRI2</strain>
    </source>
</reference>
<dbReference type="Proteomes" id="UP000298493">
    <property type="component" value="Unassembled WGS sequence"/>
</dbReference>
<comment type="caution">
    <text evidence="1">The sequence shown here is derived from an EMBL/GenBank/DDBJ whole genome shotgun (WGS) entry which is preliminary data.</text>
</comment>
<proteinExistence type="predicted"/>
<gene>
    <name evidence="1" type="ORF">E6O75_ATG09498</name>
</gene>
<evidence type="ECO:0000313" key="2">
    <source>
        <dbReference type="Proteomes" id="UP000298493"/>
    </source>
</evidence>
<evidence type="ECO:0000313" key="1">
    <source>
        <dbReference type="EMBL" id="TID14419.1"/>
    </source>
</evidence>
<protein>
    <submittedName>
        <fullName evidence="1">Cathelicidin-B1</fullName>
    </submittedName>
</protein>
<name>A0A4Z1NIT3_9PEZI</name>
<dbReference type="AlphaFoldDB" id="A0A4Z1NIT3"/>
<sequence length="240" mass="24979">MIASVEIRRMISALRKFAIAMANPAESGVEGTPGFVCGMEGTLVYGMEGTLVCGMEGTLVYGMEGTLVCGMEGTLVYGMEGTLVYGMEGTLVYGMEGTLVYGMEGTLVYGMEGTLVYGMEGTLVCGMEGTLVYGMEGTLVYGTTLNLELKTERTAGPREWNILFTASLKASHPPTIQGATTIALCASPTLPALAYACANSSAPTLSLGGTLLSATFSAISLGYTPSNSSEKRVQGPDFHG</sequence>